<feature type="compositionally biased region" description="Polar residues" evidence="8">
    <location>
        <begin position="174"/>
        <end position="191"/>
    </location>
</feature>
<evidence type="ECO:0000256" key="4">
    <source>
        <dbReference type="ARBA" id="ARBA00022490"/>
    </source>
</evidence>
<evidence type="ECO:0000256" key="3">
    <source>
        <dbReference type="ARBA" id="ARBA00022448"/>
    </source>
</evidence>
<evidence type="ECO:0000256" key="2">
    <source>
        <dbReference type="ARBA" id="ARBA00004496"/>
    </source>
</evidence>
<protein>
    <recommendedName>
        <fullName evidence="10">TOG domain-containing protein</fullName>
    </recommendedName>
</protein>
<feature type="region of interest" description="Disordered" evidence="8">
    <location>
        <begin position="41"/>
        <end position="99"/>
    </location>
</feature>
<dbReference type="InterPro" id="IPR040122">
    <property type="entry name" value="Importin_beta"/>
</dbReference>
<dbReference type="InterPro" id="IPR034085">
    <property type="entry name" value="TOG"/>
</dbReference>
<comment type="subcellular location">
    <subcellularLocation>
        <location evidence="2">Cytoplasm</location>
    </subcellularLocation>
    <subcellularLocation>
        <location evidence="1">Nucleus</location>
    </subcellularLocation>
</comment>
<feature type="compositionally biased region" description="Polar residues" evidence="8">
    <location>
        <begin position="272"/>
        <end position="285"/>
    </location>
</feature>
<dbReference type="GO" id="GO:0005737">
    <property type="term" value="C:cytoplasm"/>
    <property type="evidence" value="ECO:0007669"/>
    <property type="project" value="UniProtKB-SubCell"/>
</dbReference>
<evidence type="ECO:0000313" key="11">
    <source>
        <dbReference type="EMBL" id="KNC80456.1"/>
    </source>
</evidence>
<dbReference type="eggNOG" id="KOG2171">
    <property type="taxonomic scope" value="Eukaryota"/>
</dbReference>
<keyword evidence="12" id="KW-1185">Reference proteome</keyword>
<keyword evidence="5" id="KW-0677">Repeat</keyword>
<dbReference type="Proteomes" id="UP000054560">
    <property type="component" value="Unassembled WGS sequence"/>
</dbReference>
<feature type="region of interest" description="Disordered" evidence="8">
    <location>
        <begin position="271"/>
        <end position="296"/>
    </location>
</feature>
<evidence type="ECO:0000256" key="7">
    <source>
        <dbReference type="ARBA" id="ARBA00023242"/>
    </source>
</evidence>
<proteinExistence type="predicted"/>
<gene>
    <name evidence="11" type="ORF">SARC_07181</name>
</gene>
<evidence type="ECO:0000259" key="10">
    <source>
        <dbReference type="SMART" id="SM01349"/>
    </source>
</evidence>
<dbReference type="Pfam" id="PF18829">
    <property type="entry name" value="Importin_rep_6"/>
    <property type="match status" value="1"/>
</dbReference>
<dbReference type="InterPro" id="IPR041389">
    <property type="entry name" value="Importin_rep_6"/>
</dbReference>
<feature type="region of interest" description="Disordered" evidence="8">
    <location>
        <begin position="357"/>
        <end position="382"/>
    </location>
</feature>
<dbReference type="InterPro" id="IPR016024">
    <property type="entry name" value="ARM-type_fold"/>
</dbReference>
<dbReference type="SUPFAM" id="SSF48371">
    <property type="entry name" value="ARM repeat"/>
    <property type="match status" value="2"/>
</dbReference>
<dbReference type="Pfam" id="PF13513">
    <property type="entry name" value="HEAT_EZ"/>
    <property type="match status" value="1"/>
</dbReference>
<dbReference type="InterPro" id="IPR041653">
    <property type="entry name" value="Importin_rep_4"/>
</dbReference>
<sequence length="1561" mass="173578">MEPLTHRYPECYGKRALDISESEDIGSTSVDIHDAKIDSDLLNGRKGKWKENDSDNTRGGPTGHTAIEGREGGVTPSGGTEEVPSDIRNNTEVIDMRYDEPKPGWGTRVMSQIQRLVVGEKEREKRGSITSRSSDVDTMRRNARSHSRAQSVNLNAKSNRLSLSQHNIEKLTRKSSLSYLDNSNKTKNNNYSHHHSRSINGSFRGSIKSNKETEITKFNTNDYPNSGDHINRTRVAKPLAAQSTKYAALKSTPSGSSTDIDYISRIGEAHTQGPTTLGRNLSENGDTARGGDGLWGTDITEADNTLKLANGTGSMDSVSGRDSVGVQSSVARHGPEKKVPCTKIRVAANRTPAVCVDQHSSDSAIEGDTESKRGSDPKPKSLDPIMWRLQLLDQFKKRDSTEMDRFLDLIDKNPHVLDEKENDESFGLRGNLLELQNRFKRYSRTHHRRLVTLLVFIVVLIILIVAMGAVLGFTMGHPKSSGNDCRKNVYLITTQQQYQNLLSDDCRRVCTLGLLRTISLLVRESAAVLFRRVCFFQKDDTTRPKWPMASKALQQKARMDLLHCIMNEPVDKIRRKICDIVREISLKVEEDGGTWPELQEFLFTLTKSENPKHRQSAFYILSTHPTILGDSLSRYLEVIHSLIRQSLSQAEDIEVRASALQACIALTRSGMKPSERQLFADCITPMFELVAECVSNNSNAIQEHGVMALTCLVGVAEETPLFLRPQLNVVLQTCSTIAGNAAFNEEARKLAIELIVTLCEQRAGMIRKIDGFAELVLPVAFTMLLEIEDDDEWSTTDDIEDDLLEESIAVVAEQVLDRLARAMGGKTILPFAFQSIMVMLQNAQWQQRHAALLTISAIAEGCVKLMKPELEKIVAMVAAYIKDPHERVRHGTCNALGQMSTDFAPEFQVQFHSVVIPALVVGMHDSNFRVQAHAAAALVNFSEQADSAVLQPYLDELFTSLYNLLSSDKRIVQEQAITTIATLADSSEHMFVKYYDTFMPLLINVLDTADQPAHRTLRGKSIECVTLIGIAVGAEKFKADAGRVMNIMMRTPAEQMEADDPQIQFFMSAWARICKILGPEFIPYLPSVMPLLLKNAQLTPDVALVDPDDPKDEAKYDPADGWEFVSWDSQKIGIQTSTLEEKFNALELIITYAAELKSGFVDYLPEVTKIMVQSLKFLFHDGVRISAAQALPALLVCAVEGRFPPAHIKEMWKYMLSVICPALESEVDTDVVYEFVGALDKALKVVGDNSLDAEDMNLLGLALNSQLAQLLERAQNRQISETDQDYDEEYAEGVSEEASGDEAVIRDISELMHTLFATHRTNLLPLWDMVCPTLSQFLGPNKPASDRQWAICIFDDLVEFGGAESFRYVQFFLESIAASLLDPNTHVRHAAVYGVGVIAKFGGPAYIPMIQASIAPLCKVINMPEAKSADNVHCTENAISAIAKVCMAHKDNVPDINQINAEFISWLPVTQDKEESKYIYAYMCNLLEENNTFALGQNNSNMPRIVNILALIVNSDLVQGDETLNPRVIRILKTIAGAFPQVMASVSPEFQPKVQQVISRP</sequence>
<evidence type="ECO:0000256" key="5">
    <source>
        <dbReference type="ARBA" id="ARBA00022737"/>
    </source>
</evidence>
<feature type="compositionally biased region" description="Basic and acidic residues" evidence="8">
    <location>
        <begin position="369"/>
        <end position="381"/>
    </location>
</feature>
<dbReference type="GO" id="GO:0006606">
    <property type="term" value="P:protein import into nucleus"/>
    <property type="evidence" value="ECO:0007669"/>
    <property type="project" value="InterPro"/>
</dbReference>
<evidence type="ECO:0000256" key="9">
    <source>
        <dbReference type="SAM" id="Phobius"/>
    </source>
</evidence>
<evidence type="ECO:0000313" key="12">
    <source>
        <dbReference type="Proteomes" id="UP000054560"/>
    </source>
</evidence>
<dbReference type="GO" id="GO:0005634">
    <property type="term" value="C:nucleus"/>
    <property type="evidence" value="ECO:0007669"/>
    <property type="project" value="UniProtKB-SubCell"/>
</dbReference>
<keyword evidence="9" id="KW-0472">Membrane</keyword>
<dbReference type="PANTHER" id="PTHR10527">
    <property type="entry name" value="IMPORTIN BETA"/>
    <property type="match status" value="1"/>
</dbReference>
<dbReference type="EMBL" id="KQ242148">
    <property type="protein sequence ID" value="KNC80456.1"/>
    <property type="molecule type" value="Genomic_DNA"/>
</dbReference>
<dbReference type="Pfam" id="PF18808">
    <property type="entry name" value="Importin_rep_4"/>
    <property type="match status" value="1"/>
</dbReference>
<dbReference type="RefSeq" id="XP_014154358.1">
    <property type="nucleotide sequence ID" value="XM_014298883.1"/>
</dbReference>
<organism evidence="11 12">
    <name type="scientific">Sphaeroforma arctica JP610</name>
    <dbReference type="NCBI Taxonomy" id="667725"/>
    <lineage>
        <taxon>Eukaryota</taxon>
        <taxon>Ichthyosporea</taxon>
        <taxon>Ichthyophonida</taxon>
        <taxon>Sphaeroforma</taxon>
    </lineage>
</organism>
<feature type="transmembrane region" description="Helical" evidence="9">
    <location>
        <begin position="450"/>
        <end position="475"/>
    </location>
</feature>
<dbReference type="InterPro" id="IPR011989">
    <property type="entry name" value="ARM-like"/>
</dbReference>
<keyword evidence="7" id="KW-0539">Nucleus</keyword>
<feature type="compositionally biased region" description="Polar residues" evidence="8">
    <location>
        <begin position="148"/>
        <end position="166"/>
    </location>
</feature>
<dbReference type="SMART" id="SM01349">
    <property type="entry name" value="TOG"/>
    <property type="match status" value="1"/>
</dbReference>
<dbReference type="InterPro" id="IPR058584">
    <property type="entry name" value="IMB1_TNPO1-like_TPR"/>
</dbReference>
<keyword evidence="4" id="KW-0963">Cytoplasm</keyword>
<name>A0A0L0FV70_9EUKA</name>
<dbReference type="Pfam" id="PF25574">
    <property type="entry name" value="TPR_IMB1"/>
    <property type="match status" value="1"/>
</dbReference>
<dbReference type="OrthoDB" id="543373at2759"/>
<evidence type="ECO:0000256" key="1">
    <source>
        <dbReference type="ARBA" id="ARBA00004123"/>
    </source>
</evidence>
<dbReference type="STRING" id="667725.A0A0L0FV70"/>
<dbReference type="Gene3D" id="1.25.10.10">
    <property type="entry name" value="Leucine-rich Repeat Variant"/>
    <property type="match status" value="1"/>
</dbReference>
<evidence type="ECO:0000256" key="8">
    <source>
        <dbReference type="SAM" id="MobiDB-lite"/>
    </source>
</evidence>
<evidence type="ECO:0000256" key="6">
    <source>
        <dbReference type="ARBA" id="ARBA00022927"/>
    </source>
</evidence>
<dbReference type="Pfam" id="PF25780">
    <property type="entry name" value="TPR_IPO5"/>
    <property type="match status" value="1"/>
</dbReference>
<reference evidence="11 12" key="1">
    <citation type="submission" date="2011-02" db="EMBL/GenBank/DDBJ databases">
        <title>The Genome Sequence of Sphaeroforma arctica JP610.</title>
        <authorList>
            <consortium name="The Broad Institute Genome Sequencing Platform"/>
            <person name="Russ C."/>
            <person name="Cuomo C."/>
            <person name="Young S.K."/>
            <person name="Zeng Q."/>
            <person name="Gargeya S."/>
            <person name="Alvarado L."/>
            <person name="Berlin A."/>
            <person name="Chapman S.B."/>
            <person name="Chen Z."/>
            <person name="Freedman E."/>
            <person name="Gellesch M."/>
            <person name="Goldberg J."/>
            <person name="Griggs A."/>
            <person name="Gujja S."/>
            <person name="Heilman E."/>
            <person name="Heiman D."/>
            <person name="Howarth C."/>
            <person name="Mehta T."/>
            <person name="Neiman D."/>
            <person name="Pearson M."/>
            <person name="Roberts A."/>
            <person name="Saif S."/>
            <person name="Shea T."/>
            <person name="Shenoy N."/>
            <person name="Sisk P."/>
            <person name="Stolte C."/>
            <person name="Sykes S."/>
            <person name="White J."/>
            <person name="Yandava C."/>
            <person name="Burger G."/>
            <person name="Gray M.W."/>
            <person name="Holland P.W.H."/>
            <person name="King N."/>
            <person name="Lang F.B.F."/>
            <person name="Roger A.J."/>
            <person name="Ruiz-Trillo I."/>
            <person name="Haas B."/>
            <person name="Nusbaum C."/>
            <person name="Birren B."/>
        </authorList>
    </citation>
    <scope>NUCLEOTIDE SEQUENCE [LARGE SCALE GENOMIC DNA]</scope>
    <source>
        <strain evidence="11 12">JP610</strain>
    </source>
</reference>
<keyword evidence="9" id="KW-0812">Transmembrane</keyword>
<keyword evidence="9" id="KW-1133">Transmembrane helix</keyword>
<dbReference type="InterPro" id="IPR057672">
    <property type="entry name" value="TPR_IPO4/5"/>
</dbReference>
<keyword evidence="6" id="KW-0653">Protein transport</keyword>
<feature type="domain" description="TOG" evidence="10">
    <location>
        <begin position="814"/>
        <end position="1065"/>
    </location>
</feature>
<accession>A0A0L0FV70</accession>
<feature type="region of interest" description="Disordered" evidence="8">
    <location>
        <begin position="119"/>
        <end position="207"/>
    </location>
</feature>
<dbReference type="GeneID" id="25907685"/>
<keyword evidence="3" id="KW-0813">Transport</keyword>